<feature type="region of interest" description="Disordered" evidence="1">
    <location>
        <begin position="148"/>
        <end position="168"/>
    </location>
</feature>
<feature type="chain" id="PRO_5041983492" evidence="2">
    <location>
        <begin position="18"/>
        <end position="168"/>
    </location>
</feature>
<dbReference type="Proteomes" id="UP001243330">
    <property type="component" value="Unassembled WGS sequence"/>
</dbReference>
<gene>
    <name evidence="3" type="ORF">CCHR01_07329</name>
</gene>
<name>A0AAD9EIT6_9PEZI</name>
<evidence type="ECO:0000256" key="1">
    <source>
        <dbReference type="SAM" id="MobiDB-lite"/>
    </source>
</evidence>
<evidence type="ECO:0000256" key="2">
    <source>
        <dbReference type="SAM" id="SignalP"/>
    </source>
</evidence>
<reference evidence="3" key="1">
    <citation type="submission" date="2023-01" db="EMBL/GenBank/DDBJ databases">
        <title>Colletotrichum chrysophilum M932 genome sequence.</title>
        <authorList>
            <person name="Baroncelli R."/>
        </authorList>
    </citation>
    <scope>NUCLEOTIDE SEQUENCE</scope>
    <source>
        <strain evidence="3">M932</strain>
    </source>
</reference>
<accession>A0AAD9EIT6</accession>
<keyword evidence="4" id="KW-1185">Reference proteome</keyword>
<sequence>MATIIIIIITALHRTIGRDPSHPPQPLLRTAQHHCSDTHEQVPANIDSFCARNGARYHRDSANRILDAGDFQQIETNQDMATSKSLTLTFDPFSESRSLPLHLESPSPLSPTLPRHDATRYDATSLSYTVNVVRFAVFGHVVRRSMAQETPQRRTIPVAMARQPHRGP</sequence>
<proteinExistence type="predicted"/>
<evidence type="ECO:0000313" key="4">
    <source>
        <dbReference type="Proteomes" id="UP001243330"/>
    </source>
</evidence>
<organism evidence="3 4">
    <name type="scientific">Colletotrichum chrysophilum</name>
    <dbReference type="NCBI Taxonomy" id="1836956"/>
    <lineage>
        <taxon>Eukaryota</taxon>
        <taxon>Fungi</taxon>
        <taxon>Dikarya</taxon>
        <taxon>Ascomycota</taxon>
        <taxon>Pezizomycotina</taxon>
        <taxon>Sordariomycetes</taxon>
        <taxon>Hypocreomycetidae</taxon>
        <taxon>Glomerellales</taxon>
        <taxon>Glomerellaceae</taxon>
        <taxon>Colletotrichum</taxon>
        <taxon>Colletotrichum gloeosporioides species complex</taxon>
    </lineage>
</organism>
<protein>
    <submittedName>
        <fullName evidence="3">Uncharacterized protein</fullName>
    </submittedName>
</protein>
<evidence type="ECO:0000313" key="3">
    <source>
        <dbReference type="EMBL" id="KAK1850005.1"/>
    </source>
</evidence>
<keyword evidence="2" id="KW-0732">Signal</keyword>
<dbReference type="EMBL" id="JAQOWY010000129">
    <property type="protein sequence ID" value="KAK1850005.1"/>
    <property type="molecule type" value="Genomic_DNA"/>
</dbReference>
<dbReference type="AlphaFoldDB" id="A0AAD9EIT6"/>
<comment type="caution">
    <text evidence="3">The sequence shown here is derived from an EMBL/GenBank/DDBJ whole genome shotgun (WGS) entry which is preliminary data.</text>
</comment>
<feature type="signal peptide" evidence="2">
    <location>
        <begin position="1"/>
        <end position="17"/>
    </location>
</feature>